<dbReference type="AlphaFoldDB" id="A0A0M0NP53"/>
<reference evidence="2" key="1">
    <citation type="submission" date="2018-09" db="EMBL/GenBank/DDBJ databases">
        <authorList>
            <person name="Groschel M."/>
            <person name="Kohl T."/>
            <person name="Conchillo-Sole O."/>
            <person name="Mamat U."/>
            <person name="Yero D."/>
            <person name="Niemann S."/>
            <person name="Daura X."/>
            <person name="Gibert I."/>
        </authorList>
    </citation>
    <scope>NUCLEOTIDE SEQUENCE</scope>
    <source>
        <strain evidence="2">OG156</strain>
    </source>
</reference>
<protein>
    <recommendedName>
        <fullName evidence="4">Transmembrane anchor protein</fullName>
    </recommendedName>
</protein>
<dbReference type="EMBL" id="ABLOMU010000004">
    <property type="protein sequence ID" value="EKT4439980.1"/>
    <property type="molecule type" value="Genomic_DNA"/>
</dbReference>
<name>A0A0M0NP53_STEMA</name>
<gene>
    <name evidence="2" type="ORF">D7Y33_17630</name>
    <name evidence="1" type="ORF">QEK83_000580</name>
</gene>
<proteinExistence type="predicted"/>
<reference evidence="1" key="3">
    <citation type="submission" date="2022-07" db="EMBL/GenBank/DDBJ databases">
        <authorList>
            <consortium name="Clinical and Environmental Microbiology Branch: Whole genome sequencing antimicrobial resistance pathogens in the healthcare setting"/>
        </authorList>
    </citation>
    <scope>NUCLEOTIDE SEQUENCE</scope>
    <source>
        <strain evidence="1">Stenotrophomonas_maltophilia_2021CK-00905</strain>
    </source>
</reference>
<evidence type="ECO:0008006" key="4">
    <source>
        <dbReference type="Google" id="ProtNLM"/>
    </source>
</evidence>
<dbReference type="EMBL" id="RAUE01000029">
    <property type="protein sequence ID" value="MBA0312804.1"/>
    <property type="molecule type" value="Genomic_DNA"/>
</dbReference>
<dbReference type="Proteomes" id="UP001214521">
    <property type="component" value="Unassembled WGS sequence"/>
</dbReference>
<sequence length="213" mass="22238">MSITLSNQLPSTRKLLKSTALAAAVAGVILLTTVLPAEYGIDPTGVGKVLGLDALASTDQVEAVAPPVPASAGSAEAVSALFEKAKVAFGSNGKQTFEPAAVSLASTPLRQDSLTIELAPGKGQEVKAHMAQGAGMVFSWKATSDVAVDMHGERPDVKGPWTSYAVEGAQRQAEGTFIAPFEGTHGWYWQNRGSTPVIIEVQITGYQADLYQP</sequence>
<evidence type="ECO:0000313" key="1">
    <source>
        <dbReference type="EMBL" id="EKT4439980.1"/>
    </source>
</evidence>
<dbReference type="Proteomes" id="UP000822271">
    <property type="component" value="Unassembled WGS sequence"/>
</dbReference>
<organism evidence="2 3">
    <name type="scientific">Stenotrophomonas maltophilia</name>
    <name type="common">Pseudomonas maltophilia</name>
    <name type="synonym">Xanthomonas maltophilia</name>
    <dbReference type="NCBI Taxonomy" id="40324"/>
    <lineage>
        <taxon>Bacteria</taxon>
        <taxon>Pseudomonadati</taxon>
        <taxon>Pseudomonadota</taxon>
        <taxon>Gammaproteobacteria</taxon>
        <taxon>Lysobacterales</taxon>
        <taxon>Lysobacteraceae</taxon>
        <taxon>Stenotrophomonas</taxon>
        <taxon>Stenotrophomonas maltophilia group</taxon>
    </lineage>
</organism>
<reference evidence="2" key="2">
    <citation type="journal article" date="2020" name="Front. Microbiol.">
        <title>Genetic Variants of the DSF Quorum Sensing System in Stenotrophomonas maltophilia Influence Virulence and Resistance Phenotypes Among Genotypically Diverse Clinical Isolates.</title>
        <authorList>
            <person name="Yero D."/>
            <person name="Huedo P."/>
            <person name="Conchillo-Sole O."/>
            <person name="Martinez-Servat S."/>
            <person name="Mamat U."/>
            <person name="Coves X."/>
            <person name="Llanas F."/>
            <person name="Roca I."/>
            <person name="Vila J."/>
            <person name="Schaible U.E."/>
            <person name="Daura X."/>
            <person name="Gibert I."/>
        </authorList>
    </citation>
    <scope>NUCLEOTIDE SEQUENCE</scope>
    <source>
        <strain evidence="2">OG156</strain>
    </source>
</reference>
<evidence type="ECO:0000313" key="2">
    <source>
        <dbReference type="EMBL" id="MBA0312804.1"/>
    </source>
</evidence>
<dbReference type="RefSeq" id="WP_033835097.1">
    <property type="nucleotide sequence ID" value="NZ_CP014014.1"/>
</dbReference>
<evidence type="ECO:0000313" key="3">
    <source>
        <dbReference type="Proteomes" id="UP000822271"/>
    </source>
</evidence>
<accession>A0A0M0NP53</accession>
<comment type="caution">
    <text evidence="2">The sequence shown here is derived from an EMBL/GenBank/DDBJ whole genome shotgun (WGS) entry which is preliminary data.</text>
</comment>